<feature type="chain" id="PRO_5047437634" evidence="5">
    <location>
        <begin position="19"/>
        <end position="404"/>
    </location>
</feature>
<keyword evidence="3" id="KW-0325">Glycoprotein</keyword>
<dbReference type="Pfam" id="PF12454">
    <property type="entry name" value="Ecm33"/>
    <property type="match status" value="1"/>
</dbReference>
<keyword evidence="7" id="KW-1185">Reference proteome</keyword>
<organism evidence="6 7">
    <name type="scientific">Madurella fahalii</name>
    <dbReference type="NCBI Taxonomy" id="1157608"/>
    <lineage>
        <taxon>Eukaryota</taxon>
        <taxon>Fungi</taxon>
        <taxon>Dikarya</taxon>
        <taxon>Ascomycota</taxon>
        <taxon>Pezizomycotina</taxon>
        <taxon>Sordariomycetes</taxon>
        <taxon>Sordariomycetidae</taxon>
        <taxon>Sordariales</taxon>
        <taxon>Sordariales incertae sedis</taxon>
        <taxon>Madurella</taxon>
    </lineage>
</organism>
<proteinExistence type="predicted"/>
<gene>
    <name evidence="6" type="primary">ecm33</name>
    <name evidence="6" type="ORF">MFIFM68171_05388</name>
</gene>
<evidence type="ECO:0000256" key="3">
    <source>
        <dbReference type="ARBA" id="ARBA00023180"/>
    </source>
</evidence>
<evidence type="ECO:0000313" key="6">
    <source>
        <dbReference type="EMBL" id="GAB1315178.1"/>
    </source>
</evidence>
<dbReference type="Proteomes" id="UP001628179">
    <property type="component" value="Unassembled WGS sequence"/>
</dbReference>
<feature type="region of interest" description="Disordered" evidence="4">
    <location>
        <begin position="351"/>
        <end position="381"/>
    </location>
</feature>
<reference evidence="6 7" key="1">
    <citation type="submission" date="2024-09" db="EMBL/GenBank/DDBJ databases">
        <title>Itraconazole resistance in Madurella fahalii resulting from another homologue of gene encoding cytochrome P450 14-alpha sterol demethylase (CYP51).</title>
        <authorList>
            <person name="Yoshioka I."/>
            <person name="Fahal A.H."/>
            <person name="Kaneko S."/>
            <person name="Yaguchi T."/>
        </authorList>
    </citation>
    <scope>NUCLEOTIDE SEQUENCE [LARGE SCALE GENOMIC DNA]</scope>
    <source>
        <strain evidence="6 7">IFM 68171</strain>
    </source>
</reference>
<dbReference type="GeneID" id="98176131"/>
<sequence>MLVKHLIPALAAIGSAAAQSRTCTVSTTTIQSQAEATELAGCQTVSGTVVIGSEAAGSIQLNGPEVITGGVTVRNNSRIETVSSDTIERIEGAFTLNDLSLLRSVSFSALTTVQSISWISVGVLNSATLGPLTTADEVILSDTFLEDLSAFNLRTVRRFDVNNNRRLQSVDLQFSTIEENLNIKDNGLELEVSLPNLIWVAEMAIANASSFSAPLLRTVNGTASFDQNLFETFSLPNLTSTQTGDISFVSNGNLNNLTFPVLTTIGGGLLIANNTQLARLTAFPRLEEVGGAVKLRGSFDEISFPALDLVAGAFDAASTNDISESCEALAPLAPRDEGGEGHVRGTYACSSDVENANEDTSSETSDGDNGTDGGDGDDENSAAGVALNTALFGLVAVAAIASAL</sequence>
<evidence type="ECO:0000256" key="5">
    <source>
        <dbReference type="SAM" id="SignalP"/>
    </source>
</evidence>
<dbReference type="RefSeq" id="XP_070916909.1">
    <property type="nucleotide sequence ID" value="XM_071060808.1"/>
</dbReference>
<comment type="caution">
    <text evidence="6">The sequence shown here is derived from an EMBL/GenBank/DDBJ whole genome shotgun (WGS) entry which is preliminary data.</text>
</comment>
<evidence type="ECO:0000256" key="1">
    <source>
        <dbReference type="ARBA" id="ARBA00004196"/>
    </source>
</evidence>
<evidence type="ECO:0000256" key="4">
    <source>
        <dbReference type="SAM" id="MobiDB-lite"/>
    </source>
</evidence>
<comment type="subcellular location">
    <subcellularLocation>
        <location evidence="1">Cell envelope</location>
    </subcellularLocation>
</comment>
<keyword evidence="2 5" id="KW-0732">Signal</keyword>
<dbReference type="InterPro" id="IPR051648">
    <property type="entry name" value="CWI-Assembly_Regulator"/>
</dbReference>
<evidence type="ECO:0000313" key="7">
    <source>
        <dbReference type="Proteomes" id="UP001628179"/>
    </source>
</evidence>
<accession>A0ABQ0GBN2</accession>
<dbReference type="SUPFAM" id="SSF52058">
    <property type="entry name" value="L domain-like"/>
    <property type="match status" value="2"/>
</dbReference>
<name>A0ABQ0GBN2_9PEZI</name>
<protein>
    <submittedName>
        <fullName evidence="6">Cell wall protein Ecm33</fullName>
    </submittedName>
</protein>
<feature type="signal peptide" evidence="5">
    <location>
        <begin position="1"/>
        <end position="18"/>
    </location>
</feature>
<dbReference type="PANTHER" id="PTHR31018">
    <property type="entry name" value="SPORULATION-SPECIFIC PROTEIN-RELATED"/>
    <property type="match status" value="1"/>
</dbReference>
<evidence type="ECO:0000256" key="2">
    <source>
        <dbReference type="ARBA" id="ARBA00022729"/>
    </source>
</evidence>
<dbReference type="PANTHER" id="PTHR31018:SF3">
    <property type="entry name" value="RECEPTOR PROTEIN-TYROSINE KINASE"/>
    <property type="match status" value="1"/>
</dbReference>
<dbReference type="EMBL" id="BAAFSV010000002">
    <property type="protein sequence ID" value="GAB1315178.1"/>
    <property type="molecule type" value="Genomic_DNA"/>
</dbReference>